<proteinExistence type="predicted"/>
<dbReference type="EMBL" id="JACARM010000030">
    <property type="protein sequence ID" value="NWE08712.1"/>
    <property type="molecule type" value="Genomic_DNA"/>
</dbReference>
<evidence type="ECO:0000313" key="1">
    <source>
        <dbReference type="EMBL" id="NWE08712.1"/>
    </source>
</evidence>
<evidence type="ECO:0000313" key="4">
    <source>
        <dbReference type="Proteomes" id="UP000590218"/>
    </source>
</evidence>
<dbReference type="AlphaFoldDB" id="A0A7Y8FNI7"/>
<dbReference type="Proteomes" id="UP000563268">
    <property type="component" value="Unassembled WGS sequence"/>
</dbReference>
<evidence type="ECO:0000313" key="2">
    <source>
        <dbReference type="EMBL" id="NWE82283.1"/>
    </source>
</evidence>
<sequence length="62" mass="6859">MKQLVEPGSAFFSHDEGFALFDGIENGQQVMAGDAFDRTFSEGRQNVFFEDPEDLREGGLAT</sequence>
<accession>A0A7Y8FNI7</accession>
<dbReference type="EMBL" id="JACARL010000048">
    <property type="protein sequence ID" value="NWE82283.1"/>
    <property type="molecule type" value="Genomic_DNA"/>
</dbReference>
<protein>
    <submittedName>
        <fullName evidence="2">Uncharacterized protein</fullName>
    </submittedName>
</protein>
<reference evidence="3 4" key="1">
    <citation type="submission" date="2020-04" db="EMBL/GenBank/DDBJ databases">
        <title>Molecular characterization of pseudomonads from Agaricus bisporus reveal novel blotch 2 pathogens in Western Europe.</title>
        <authorList>
            <person name="Taparia T."/>
            <person name="Krijger M."/>
            <person name="Haynes E."/>
            <person name="Elpinstone J.G."/>
            <person name="Noble R."/>
            <person name="Van Der Wolf J."/>
        </authorList>
    </citation>
    <scope>NUCLEOTIDE SEQUENCE [LARGE SCALE GENOMIC DNA]</scope>
    <source>
        <strain evidence="2 4">K6002</strain>
        <strain evidence="1 3">K7002</strain>
    </source>
</reference>
<dbReference type="Proteomes" id="UP000590218">
    <property type="component" value="Unassembled WGS sequence"/>
</dbReference>
<comment type="caution">
    <text evidence="2">The sequence shown here is derived from an EMBL/GenBank/DDBJ whole genome shotgun (WGS) entry which is preliminary data.</text>
</comment>
<evidence type="ECO:0000313" key="3">
    <source>
        <dbReference type="Proteomes" id="UP000563268"/>
    </source>
</evidence>
<gene>
    <name evidence="1" type="ORF">HX788_16565</name>
    <name evidence="2" type="ORF">HX795_09260</name>
</gene>
<organism evidence="2 4">
    <name type="scientific">Pseudomonas edaphica</name>
    <dbReference type="NCBI Taxonomy" id="2006980"/>
    <lineage>
        <taxon>Bacteria</taxon>
        <taxon>Pseudomonadati</taxon>
        <taxon>Pseudomonadota</taxon>
        <taxon>Gammaproteobacteria</taxon>
        <taxon>Pseudomonadales</taxon>
        <taxon>Pseudomonadaceae</taxon>
        <taxon>Pseudomonas</taxon>
    </lineage>
</organism>
<name>A0A7Y8FNI7_9PSED</name>